<dbReference type="EMBL" id="CAJNOQ010010306">
    <property type="protein sequence ID" value="CAF1248318.1"/>
    <property type="molecule type" value="Genomic_DNA"/>
</dbReference>
<dbReference type="AlphaFoldDB" id="A0A815A055"/>
<accession>A0A815A055</accession>
<dbReference type="EMBL" id="CAJOBC010013421">
    <property type="protein sequence ID" value="CAF4015794.1"/>
    <property type="molecule type" value="Genomic_DNA"/>
</dbReference>
<proteinExistence type="predicted"/>
<reference evidence="2" key="1">
    <citation type="submission" date="2021-02" db="EMBL/GenBank/DDBJ databases">
        <authorList>
            <person name="Nowell W R."/>
        </authorList>
    </citation>
    <scope>NUCLEOTIDE SEQUENCE</scope>
</reference>
<dbReference type="OrthoDB" id="206708at2759"/>
<keyword evidence="4" id="KW-1185">Reference proteome</keyword>
<evidence type="ECO:0000313" key="2">
    <source>
        <dbReference type="EMBL" id="CAF1248318.1"/>
    </source>
</evidence>
<feature type="domain" description="Glycosyltransferase 2-like" evidence="1">
    <location>
        <begin position="5"/>
        <end position="117"/>
    </location>
</feature>
<dbReference type="Pfam" id="PF00535">
    <property type="entry name" value="Glycos_transf_2"/>
    <property type="match status" value="1"/>
</dbReference>
<protein>
    <recommendedName>
        <fullName evidence="1">Glycosyltransferase 2-like domain-containing protein</fullName>
    </recommendedName>
</protein>
<dbReference type="PANTHER" id="PTHR22916">
    <property type="entry name" value="GLYCOSYLTRANSFERASE"/>
    <property type="match status" value="1"/>
</dbReference>
<dbReference type="Proteomes" id="UP000681722">
    <property type="component" value="Unassembled WGS sequence"/>
</dbReference>
<dbReference type="GO" id="GO:0016758">
    <property type="term" value="F:hexosyltransferase activity"/>
    <property type="evidence" value="ECO:0007669"/>
    <property type="project" value="UniProtKB-ARBA"/>
</dbReference>
<dbReference type="Proteomes" id="UP000663829">
    <property type="component" value="Unassembled WGS sequence"/>
</dbReference>
<name>A0A815A055_9BILA</name>
<dbReference type="InterPro" id="IPR029044">
    <property type="entry name" value="Nucleotide-diphossugar_trans"/>
</dbReference>
<sequence>MVDVSIIMPMRNASQWLPDTFKSLIEQNFTGTMELSLYNDGSTDNSIDIVHEWEPLLTPMYKIIINGHKEEKARGAGYCRNRAIDASAGRFLCLLDADDIMLKDRIRLQYEFACNNESTLG</sequence>
<evidence type="ECO:0000313" key="4">
    <source>
        <dbReference type="Proteomes" id="UP000663829"/>
    </source>
</evidence>
<organism evidence="2 4">
    <name type="scientific">Didymodactylos carnosus</name>
    <dbReference type="NCBI Taxonomy" id="1234261"/>
    <lineage>
        <taxon>Eukaryota</taxon>
        <taxon>Metazoa</taxon>
        <taxon>Spiralia</taxon>
        <taxon>Gnathifera</taxon>
        <taxon>Rotifera</taxon>
        <taxon>Eurotatoria</taxon>
        <taxon>Bdelloidea</taxon>
        <taxon>Philodinida</taxon>
        <taxon>Philodinidae</taxon>
        <taxon>Didymodactylos</taxon>
    </lineage>
</organism>
<gene>
    <name evidence="2" type="ORF">GPM918_LOCUS26004</name>
    <name evidence="3" type="ORF">SRO942_LOCUS26081</name>
</gene>
<dbReference type="SUPFAM" id="SSF53448">
    <property type="entry name" value="Nucleotide-diphospho-sugar transferases"/>
    <property type="match status" value="1"/>
</dbReference>
<dbReference type="PANTHER" id="PTHR22916:SF3">
    <property type="entry name" value="UDP-GLCNAC:BETAGAL BETA-1,3-N-ACETYLGLUCOSAMINYLTRANSFERASE-LIKE PROTEIN 1"/>
    <property type="match status" value="1"/>
</dbReference>
<comment type="caution">
    <text evidence="2">The sequence shown here is derived from an EMBL/GenBank/DDBJ whole genome shotgun (WGS) entry which is preliminary data.</text>
</comment>
<evidence type="ECO:0000259" key="1">
    <source>
        <dbReference type="Pfam" id="PF00535"/>
    </source>
</evidence>
<dbReference type="InterPro" id="IPR001173">
    <property type="entry name" value="Glyco_trans_2-like"/>
</dbReference>
<dbReference type="Gene3D" id="3.90.550.10">
    <property type="entry name" value="Spore Coat Polysaccharide Biosynthesis Protein SpsA, Chain A"/>
    <property type="match status" value="1"/>
</dbReference>
<evidence type="ECO:0000313" key="3">
    <source>
        <dbReference type="EMBL" id="CAF4015794.1"/>
    </source>
</evidence>